<gene>
    <name evidence="1" type="ORF">SNE35_02175</name>
</gene>
<comment type="caution">
    <text evidence="1">The sequence shown here is derived from an EMBL/GenBank/DDBJ whole genome shotgun (WGS) entry which is preliminary data.</text>
</comment>
<organism evidence="1 2">
    <name type="scientific">Roseateles agri</name>
    <dbReference type="NCBI Taxonomy" id="3098619"/>
    <lineage>
        <taxon>Bacteria</taxon>
        <taxon>Pseudomonadati</taxon>
        <taxon>Pseudomonadota</taxon>
        <taxon>Betaproteobacteria</taxon>
        <taxon>Burkholderiales</taxon>
        <taxon>Sphaerotilaceae</taxon>
        <taxon>Roseateles</taxon>
    </lineage>
</organism>
<name>A0ABU5DAK2_9BURK</name>
<evidence type="ECO:0000313" key="2">
    <source>
        <dbReference type="Proteomes" id="UP001285263"/>
    </source>
</evidence>
<dbReference type="InterPro" id="IPR021815">
    <property type="entry name" value="TsiV"/>
</dbReference>
<dbReference type="Proteomes" id="UP001285263">
    <property type="component" value="Unassembled WGS sequence"/>
</dbReference>
<dbReference type="Pfam" id="PF11876">
    <property type="entry name" value="TsiV"/>
    <property type="match status" value="1"/>
</dbReference>
<proteinExistence type="predicted"/>
<dbReference type="EMBL" id="JAXCLA010000001">
    <property type="protein sequence ID" value="MDY0743290.1"/>
    <property type="molecule type" value="Genomic_DNA"/>
</dbReference>
<dbReference type="RefSeq" id="WP_320421155.1">
    <property type="nucleotide sequence ID" value="NZ_JAXCLA010000001.1"/>
</dbReference>
<sequence length="304" mass="33772">MNAAAPRNPILYPSTDPLDPGLLLEMKLRLVLYLESPPDPVALVGLYRTYMHRFGSRITAYRSTAFGDLPSQWSESARIEFEASLLPDLYRGTAWGYVFGEEAPADARLFLFHGARPASEYGRASLLRFDFEWHVDVRQVLELAVTTLQAFDCMCGSLGYVLAPGDARAATSDHGLGFAAAMRYWGVQAQDLDATADVAQQGIPSIAWVTILGPRLLERRPDAVAAARAMAFASYDVGAQLMLMTEQRPRLIDRNRRETLGNYPAVAQALSPLQIEGHGTFAEEPWDEDCTERYLRRFTAARPP</sequence>
<protein>
    <submittedName>
        <fullName evidence="1">DUF3396 domain-containing protein</fullName>
    </submittedName>
</protein>
<evidence type="ECO:0000313" key="1">
    <source>
        <dbReference type="EMBL" id="MDY0743290.1"/>
    </source>
</evidence>
<accession>A0ABU5DAK2</accession>
<reference evidence="1 2" key="1">
    <citation type="submission" date="2023-11" db="EMBL/GenBank/DDBJ databases">
        <title>Paucibacter sp. nov., isolated from fresh soil in Korea.</title>
        <authorList>
            <person name="Le N.T.T."/>
        </authorList>
    </citation>
    <scope>NUCLEOTIDE SEQUENCE [LARGE SCALE GENOMIC DNA]</scope>
    <source>
        <strain evidence="1 2">R3-3</strain>
    </source>
</reference>
<keyword evidence="2" id="KW-1185">Reference proteome</keyword>